<protein>
    <submittedName>
        <fullName evidence="2">Uncharacterized protein</fullName>
    </submittedName>
</protein>
<gene>
    <name evidence="2" type="ORF">C7B82_09955</name>
</gene>
<comment type="caution">
    <text evidence="2">The sequence shown here is derived from an EMBL/GenBank/DDBJ whole genome shotgun (WGS) entry which is preliminary data.</text>
</comment>
<reference evidence="2 3" key="2">
    <citation type="submission" date="2018-03" db="EMBL/GenBank/DDBJ databases">
        <title>The ancient ancestry and fast evolution of plastids.</title>
        <authorList>
            <person name="Moore K.R."/>
            <person name="Magnabosco C."/>
            <person name="Momper L."/>
            <person name="Gold D.A."/>
            <person name="Bosak T."/>
            <person name="Fournier G.P."/>
        </authorList>
    </citation>
    <scope>NUCLEOTIDE SEQUENCE [LARGE SCALE GENOMIC DNA]</scope>
    <source>
        <strain evidence="2 3">ULC18</strain>
    </source>
</reference>
<keyword evidence="3" id="KW-1185">Reference proteome</keyword>
<accession>A0A2T1EAU0</accession>
<dbReference type="Proteomes" id="UP000239576">
    <property type="component" value="Unassembled WGS sequence"/>
</dbReference>
<proteinExistence type="predicted"/>
<dbReference type="OrthoDB" id="561002at2"/>
<dbReference type="EMBL" id="PVWK01000057">
    <property type="protein sequence ID" value="PSB29869.1"/>
    <property type="molecule type" value="Genomic_DNA"/>
</dbReference>
<feature type="compositionally biased region" description="Pro residues" evidence="1">
    <location>
        <begin position="137"/>
        <end position="150"/>
    </location>
</feature>
<dbReference type="AlphaFoldDB" id="A0A2T1EAU0"/>
<evidence type="ECO:0000313" key="2">
    <source>
        <dbReference type="EMBL" id="PSB29869.1"/>
    </source>
</evidence>
<evidence type="ECO:0000313" key="3">
    <source>
        <dbReference type="Proteomes" id="UP000239576"/>
    </source>
</evidence>
<name>A0A2T1EAU0_9CYAN</name>
<evidence type="ECO:0000256" key="1">
    <source>
        <dbReference type="SAM" id="MobiDB-lite"/>
    </source>
</evidence>
<sequence length="260" mass="27980">MFYIAQRFPGLLGSVLLAGVSLTITASVTAQIPPAPPLLETPSAQANYADCQPPSPGEYLLLVMSKTSESQEQVRRTVPPNTTVTVCNYLNDVVTRVGGFTTADTANAWAKYMRESIGLSAFVARPSEVAAQTSPTPVQPFPKPSSPPITPRSLAQTSPTSRDARGYNPQILGGGYAVLVDYFSRPELATQVRQLVGKEIGLVSYRQRPYLLAVHTTDQSLANATLQALTDRGFWAMVVDSRRVTLLGQAIATSQPTVKK</sequence>
<reference evidence="3" key="1">
    <citation type="submission" date="2018-02" db="EMBL/GenBank/DDBJ databases">
        <authorList>
            <person name="Moore K."/>
            <person name="Momper L."/>
        </authorList>
    </citation>
    <scope>NUCLEOTIDE SEQUENCE [LARGE SCALE GENOMIC DNA]</scope>
    <source>
        <strain evidence="3">ULC18</strain>
    </source>
</reference>
<feature type="region of interest" description="Disordered" evidence="1">
    <location>
        <begin position="130"/>
        <end position="168"/>
    </location>
</feature>
<organism evidence="2 3">
    <name type="scientific">Stenomitos frigidus ULC18</name>
    <dbReference type="NCBI Taxonomy" id="2107698"/>
    <lineage>
        <taxon>Bacteria</taxon>
        <taxon>Bacillati</taxon>
        <taxon>Cyanobacteriota</taxon>
        <taxon>Cyanophyceae</taxon>
        <taxon>Leptolyngbyales</taxon>
        <taxon>Leptolyngbyaceae</taxon>
        <taxon>Stenomitos</taxon>
    </lineage>
</organism>
<dbReference type="RefSeq" id="WP_106256150.1">
    <property type="nucleotide sequence ID" value="NZ_CAWNSW010000007.1"/>
</dbReference>